<dbReference type="InterPro" id="IPR041201">
    <property type="entry name" value="PTPRJ_TM"/>
</dbReference>
<feature type="domain" description="Fibronectin type-III" evidence="16">
    <location>
        <begin position="209"/>
        <end position="304"/>
    </location>
</feature>
<evidence type="ECO:0000256" key="13">
    <source>
        <dbReference type="SAM" id="SignalP"/>
    </source>
</evidence>
<dbReference type="EMBL" id="HBUF01294726">
    <property type="protein sequence ID" value="CAG6689947.1"/>
    <property type="molecule type" value="Transcribed_RNA"/>
</dbReference>
<dbReference type="FunFam" id="3.90.190.10:FF:000009">
    <property type="entry name" value="Receptor-type tyrosine-protein phosphatase beta"/>
    <property type="match status" value="1"/>
</dbReference>
<evidence type="ECO:0000313" key="17">
    <source>
        <dbReference type="EMBL" id="CAG6689941.1"/>
    </source>
</evidence>
<dbReference type="InterPro" id="IPR003595">
    <property type="entry name" value="Tyr_Pase_cat"/>
</dbReference>
<proteinExistence type="predicted"/>
<dbReference type="GO" id="GO:0048666">
    <property type="term" value="P:neuron development"/>
    <property type="evidence" value="ECO:0007669"/>
    <property type="project" value="UniProtKB-ARBA"/>
</dbReference>
<evidence type="ECO:0000259" key="15">
    <source>
        <dbReference type="PROSITE" id="PS50056"/>
    </source>
</evidence>
<dbReference type="InterPro" id="IPR003961">
    <property type="entry name" value="FN3_dom"/>
</dbReference>
<dbReference type="InterPro" id="IPR036116">
    <property type="entry name" value="FN3_sf"/>
</dbReference>
<dbReference type="SMART" id="SM00404">
    <property type="entry name" value="PTPc_motif"/>
    <property type="match status" value="1"/>
</dbReference>
<keyword evidence="9 12" id="KW-0472">Membrane</keyword>
<dbReference type="Pfam" id="PF00041">
    <property type="entry name" value="fn3"/>
    <property type="match status" value="9"/>
</dbReference>
<dbReference type="SUPFAM" id="SSF49265">
    <property type="entry name" value="Fibronectin type III"/>
    <property type="match status" value="6"/>
</dbReference>
<evidence type="ECO:0000256" key="10">
    <source>
        <dbReference type="ARBA" id="ARBA00023180"/>
    </source>
</evidence>
<feature type="domain" description="Fibronectin type-III" evidence="16">
    <location>
        <begin position="860"/>
        <end position="950"/>
    </location>
</feature>
<dbReference type="InterPro" id="IPR000242">
    <property type="entry name" value="PTP_cat"/>
</dbReference>
<dbReference type="InterPro" id="IPR050713">
    <property type="entry name" value="RTP_Phos/Ushers"/>
</dbReference>
<dbReference type="InterPro" id="IPR013783">
    <property type="entry name" value="Ig-like_fold"/>
</dbReference>
<keyword evidence="3 12" id="KW-0812">Transmembrane</keyword>
<feature type="chain" id="PRO_5033671322" description="protein-tyrosine-phosphatase" evidence="13">
    <location>
        <begin position="36"/>
        <end position="1582"/>
    </location>
</feature>
<feature type="domain" description="Tyrosine specific protein phosphatases" evidence="15">
    <location>
        <begin position="1453"/>
        <end position="1527"/>
    </location>
</feature>
<evidence type="ECO:0000256" key="5">
    <source>
        <dbReference type="ARBA" id="ARBA00022737"/>
    </source>
</evidence>
<evidence type="ECO:0000256" key="9">
    <source>
        <dbReference type="ARBA" id="ARBA00023136"/>
    </source>
</evidence>
<dbReference type="PRINTS" id="PR00700">
    <property type="entry name" value="PRTYPHPHTASE"/>
</dbReference>
<feature type="domain" description="Fibronectin type-III" evidence="16">
    <location>
        <begin position="580"/>
        <end position="670"/>
    </location>
</feature>
<dbReference type="PROSITE" id="PS50055">
    <property type="entry name" value="TYR_PHOSPHATASE_PTP"/>
    <property type="match status" value="1"/>
</dbReference>
<feature type="domain" description="Fibronectin type-III" evidence="16">
    <location>
        <begin position="305"/>
        <end position="399"/>
    </location>
</feature>
<dbReference type="EC" id="3.1.3.48" evidence="2"/>
<dbReference type="PROSITE" id="PS00383">
    <property type="entry name" value="TYR_PHOSPHATASE_1"/>
    <property type="match status" value="1"/>
</dbReference>
<name>A0A8D8TMW9_9HEMI</name>
<dbReference type="SMART" id="SM00194">
    <property type="entry name" value="PTPc"/>
    <property type="match status" value="1"/>
</dbReference>
<dbReference type="CDD" id="cd14548">
    <property type="entry name" value="R3-PTPc"/>
    <property type="match status" value="1"/>
</dbReference>
<dbReference type="PROSITE" id="PS50056">
    <property type="entry name" value="TYR_PHOSPHATASE_2"/>
    <property type="match status" value="1"/>
</dbReference>
<keyword evidence="7" id="KW-0904">Protein phosphatase</keyword>
<feature type="transmembrane region" description="Helical" evidence="12">
    <location>
        <begin position="1190"/>
        <end position="1211"/>
    </location>
</feature>
<keyword evidence="6" id="KW-0378">Hydrolase</keyword>
<sequence length="1582" mass="179259">MLRLHGFSLHRLEISTYSKLLLLLFIQFGLKDVHCANLVIKIPENLSSDNSTYRLDYVPAHGHPPPNTTYVSRDIKDNIEFSEGLPGTKYDFYLYYTNSTVHDWLTWTASITTPPDPPTNLSVNVRSGKTAQVSWSPPTSGKWSGFKLKVVSLSEKTPPKIIGFTENPAGYALKDLTPGGSYQVQLFSVYDSKESVAYTSRNFTTKPNTPGKFIVWFRNETTLLVLWQPSYPASIYTHYKVSIDPPDAPESVLYVEKEGEPPGPAQAAFKGLVPGRAYNISVQTVSEDEISTPTTAQYRTIPLRPLAFTYDKASITPNSLRVVWEPPKGLSEFDKYQVSINVRRPGSSSTPITKSRDEPTYCDMSDGLEPGRTYQVLVKTVSGKVASWPATVNVTLKPLPVLDLNAVIDDKTGDLSISWKPDNTSYQDMYKISYVEIETLNGDSNQMFVDKTEYVLESLLPGRKYSINVQAVSNSMESNGTSIFQVTRPSSPIIEDLRPIEFGLNISWKSDVNSRQDNFEVIYSRNDTITEEPITVVTTDSKLLLEKLYPGAGYSIQVFAISHGLRSEPHDYFQAVYPKPPTNLTLEKTSNNAVLVKWEKPVGSIFTEYAIKYRTEEDKTWVRLPNIGTSLEAEVTDMVPGEKCMIQVNSVSYSVESAHPLHINHTIRPNPATYVATLVDAMNVTLEFPRPEGRIEYYLVTWRGLGAESASQELFTKNVTSDPEDKDKHVHILIDGLTPGVKYQFTIRTVSYGLESDVTSLSARTMPLIESEVLVVNNQQSTDSVTLRYTPQNSNHFDFYRFTLSEPAIPIIEKDANDTDRKVTFNNLTPGKLYNFTVWTVADSVLSTPIQRHDRLYPEPITRINATEITDTSVTLTWDSPRGEYNAFEVQYLTSELTLIQNITQYTTITIGDLKPHRNYTFTVIVRSGTESSVLRRSLPLSAIFQTHESKPGKAEKFHPIDVQPGDITFEWSLPNSEQNGVIRKFTISYAQEGSNLWLTQDFKAWEFHGVIKGLTPGKSYIFKLQAETKIGYGPENVWKQKMPILAPPRPSSQVVPTEVCRTSATIQIRFRKNYFSEKNGQIIYYTVIVAEDDSKNSSGLEMPSWRDVQAYSVWPPYQVLEPFQFFKNSSVEDFTIGEESCEGKAGYCNGPLKSGSTYKVKIRAFTTPDKFTDTAYSFPISTDQDNTPLIVGIIVPFLLVLGLCLTVFVLRSRRKNVRKTTESRNADNMSLQDSIVETRRKCIMVDNPLFEEDDISRPIRLENFAEHYRIMSADSDFRFSEEFEELKHVGREQSCTAADLPCNRPKNRFTNILPYDHSRFKLQPVDDEEGSDYINANYVPGHNSPREFIVTQGPLHSTRDDFWRMCWESNSRAIVMLTRCIEKGREKCDHYWPYDTLPVYYGDNISVTILNDSHYPDWSITEFIMCRGDQQRVIRHFHFTTWPDFGVPSPPQTLVRFVRAFRERVGPEQRPIVVHCSAGVGRSGTLIALDRILQSINHSDLVDIFGIVYQMRKERVWMVQTEQQYICIHQCLLAVLEGNESQLPLREIHHNQGFEGKASSSVQISFSSSVSDDEGIAESGM</sequence>
<comment type="subcellular location">
    <subcellularLocation>
        <location evidence="1">Membrane</location>
        <topology evidence="1">Single-pass type I membrane protein</topology>
    </subcellularLocation>
</comment>
<evidence type="ECO:0000256" key="1">
    <source>
        <dbReference type="ARBA" id="ARBA00004479"/>
    </source>
</evidence>
<evidence type="ECO:0000256" key="11">
    <source>
        <dbReference type="ARBA" id="ARBA00051722"/>
    </source>
</evidence>
<reference evidence="17" key="1">
    <citation type="submission" date="2021-05" db="EMBL/GenBank/DDBJ databases">
        <authorList>
            <person name="Alioto T."/>
            <person name="Alioto T."/>
            <person name="Gomez Garrido J."/>
        </authorList>
    </citation>
    <scope>NUCLEOTIDE SEQUENCE</scope>
</reference>
<dbReference type="PANTHER" id="PTHR46957:SF3">
    <property type="entry name" value="CYTOKINE RECEPTOR"/>
    <property type="match status" value="1"/>
</dbReference>
<dbReference type="CDD" id="cd00063">
    <property type="entry name" value="FN3"/>
    <property type="match status" value="9"/>
</dbReference>
<comment type="catalytic activity">
    <reaction evidence="11">
        <text>O-phospho-L-tyrosyl-[protein] + H2O = L-tyrosyl-[protein] + phosphate</text>
        <dbReference type="Rhea" id="RHEA:10684"/>
        <dbReference type="Rhea" id="RHEA-COMP:10136"/>
        <dbReference type="Rhea" id="RHEA-COMP:20101"/>
        <dbReference type="ChEBI" id="CHEBI:15377"/>
        <dbReference type="ChEBI" id="CHEBI:43474"/>
        <dbReference type="ChEBI" id="CHEBI:46858"/>
        <dbReference type="ChEBI" id="CHEBI:61978"/>
        <dbReference type="EC" id="3.1.3.48"/>
    </reaction>
</comment>
<organism evidence="17">
    <name type="scientific">Cacopsylla melanoneura</name>
    <dbReference type="NCBI Taxonomy" id="428564"/>
    <lineage>
        <taxon>Eukaryota</taxon>
        <taxon>Metazoa</taxon>
        <taxon>Ecdysozoa</taxon>
        <taxon>Arthropoda</taxon>
        <taxon>Hexapoda</taxon>
        <taxon>Insecta</taxon>
        <taxon>Pterygota</taxon>
        <taxon>Neoptera</taxon>
        <taxon>Paraneoptera</taxon>
        <taxon>Hemiptera</taxon>
        <taxon>Sternorrhyncha</taxon>
        <taxon>Psylloidea</taxon>
        <taxon>Psyllidae</taxon>
        <taxon>Psyllinae</taxon>
        <taxon>Cacopsylla</taxon>
    </lineage>
</organism>
<dbReference type="Pfam" id="PF18861">
    <property type="entry name" value="PTP_tm"/>
    <property type="match status" value="1"/>
</dbReference>
<dbReference type="Pfam" id="PF00102">
    <property type="entry name" value="Y_phosphatase"/>
    <property type="match status" value="1"/>
</dbReference>
<evidence type="ECO:0000256" key="12">
    <source>
        <dbReference type="SAM" id="Phobius"/>
    </source>
</evidence>
<dbReference type="SMART" id="SM00060">
    <property type="entry name" value="FN3"/>
    <property type="match status" value="11"/>
</dbReference>
<feature type="domain" description="Fibronectin type-III" evidence="16">
    <location>
        <begin position="951"/>
        <end position="1050"/>
    </location>
</feature>
<evidence type="ECO:0000259" key="16">
    <source>
        <dbReference type="PROSITE" id="PS50853"/>
    </source>
</evidence>
<evidence type="ECO:0000256" key="7">
    <source>
        <dbReference type="ARBA" id="ARBA00022912"/>
    </source>
</evidence>
<dbReference type="PANTHER" id="PTHR46957">
    <property type="entry name" value="CYTOKINE RECEPTOR"/>
    <property type="match status" value="1"/>
</dbReference>
<dbReference type="FunFam" id="2.60.40.10:FF:001177">
    <property type="entry name" value="Receptor-type tyrosine-protein phosphatase beta"/>
    <property type="match status" value="1"/>
</dbReference>
<dbReference type="PROSITE" id="PS50853">
    <property type="entry name" value="FN3"/>
    <property type="match status" value="7"/>
</dbReference>
<dbReference type="FunFam" id="2.60.40.10:FF:000823">
    <property type="entry name" value="Tyrosine-protein phosphatase 10D"/>
    <property type="match status" value="1"/>
</dbReference>
<feature type="domain" description="Fibronectin type-III" evidence="16">
    <location>
        <begin position="400"/>
        <end position="491"/>
    </location>
</feature>
<feature type="signal peptide" evidence="13">
    <location>
        <begin position="1"/>
        <end position="35"/>
    </location>
</feature>
<keyword evidence="5" id="KW-0677">Repeat</keyword>
<dbReference type="Gene3D" id="2.60.40.10">
    <property type="entry name" value="Immunoglobulins"/>
    <property type="match status" value="10"/>
</dbReference>
<evidence type="ECO:0000256" key="8">
    <source>
        <dbReference type="ARBA" id="ARBA00022989"/>
    </source>
</evidence>
<dbReference type="FunFam" id="2.60.40.10:FF:001334">
    <property type="entry name" value="tyrosine-protein phosphatase 10D isoform X3"/>
    <property type="match status" value="1"/>
</dbReference>
<dbReference type="EMBL" id="HBUF01294723">
    <property type="protein sequence ID" value="CAG6689941.1"/>
    <property type="molecule type" value="Transcribed_RNA"/>
</dbReference>
<evidence type="ECO:0000256" key="6">
    <source>
        <dbReference type="ARBA" id="ARBA00022801"/>
    </source>
</evidence>
<feature type="domain" description="Tyrosine-protein phosphatase" evidence="14">
    <location>
        <begin position="1280"/>
        <end position="1536"/>
    </location>
</feature>
<dbReference type="SUPFAM" id="SSF52799">
    <property type="entry name" value="(Phosphotyrosine protein) phosphatases II"/>
    <property type="match status" value="1"/>
</dbReference>
<evidence type="ECO:0000256" key="3">
    <source>
        <dbReference type="ARBA" id="ARBA00022692"/>
    </source>
</evidence>
<keyword evidence="8 12" id="KW-1133">Transmembrane helix</keyword>
<dbReference type="GO" id="GO:0016020">
    <property type="term" value="C:membrane"/>
    <property type="evidence" value="ECO:0007669"/>
    <property type="project" value="UniProtKB-SubCell"/>
</dbReference>
<dbReference type="InterPro" id="IPR016130">
    <property type="entry name" value="Tyr_Pase_AS"/>
</dbReference>
<keyword evidence="4 13" id="KW-0732">Signal</keyword>
<feature type="domain" description="Fibronectin type-III" evidence="16">
    <location>
        <begin position="117"/>
        <end position="208"/>
    </location>
</feature>
<keyword evidence="10" id="KW-0325">Glycoprotein</keyword>
<evidence type="ECO:0000256" key="4">
    <source>
        <dbReference type="ARBA" id="ARBA00022729"/>
    </source>
</evidence>
<accession>A0A8D8TMW9</accession>
<protein>
    <recommendedName>
        <fullName evidence="2">protein-tyrosine-phosphatase</fullName>
        <ecNumber evidence="2">3.1.3.48</ecNumber>
    </recommendedName>
</protein>
<dbReference type="InterPro" id="IPR029021">
    <property type="entry name" value="Prot-tyrosine_phosphatase-like"/>
</dbReference>
<dbReference type="Gene3D" id="3.90.190.10">
    <property type="entry name" value="Protein tyrosine phosphatase superfamily"/>
    <property type="match status" value="1"/>
</dbReference>
<evidence type="ECO:0000256" key="2">
    <source>
        <dbReference type="ARBA" id="ARBA00013064"/>
    </source>
</evidence>
<evidence type="ECO:0000259" key="14">
    <source>
        <dbReference type="PROSITE" id="PS50055"/>
    </source>
</evidence>
<dbReference type="InterPro" id="IPR000387">
    <property type="entry name" value="Tyr_Pase_dom"/>
</dbReference>
<dbReference type="GO" id="GO:0004725">
    <property type="term" value="F:protein tyrosine phosphatase activity"/>
    <property type="evidence" value="ECO:0007669"/>
    <property type="project" value="UniProtKB-EC"/>
</dbReference>